<protein>
    <submittedName>
        <fullName evidence="3">Uncharacterized protein</fullName>
    </submittedName>
</protein>
<dbReference type="Proteomes" id="UP000255224">
    <property type="component" value="Unassembled WGS sequence"/>
</dbReference>
<keyword evidence="1" id="KW-0812">Transmembrane</keyword>
<evidence type="ECO:0000256" key="1">
    <source>
        <dbReference type="SAM" id="Phobius"/>
    </source>
</evidence>
<evidence type="ECO:0000313" key="4">
    <source>
        <dbReference type="Proteomes" id="UP000255224"/>
    </source>
</evidence>
<keyword evidence="5" id="KW-1185">Reference proteome</keyword>
<keyword evidence="1" id="KW-1133">Transmembrane helix</keyword>
<feature type="transmembrane region" description="Helical" evidence="1">
    <location>
        <begin position="52"/>
        <end position="71"/>
    </location>
</feature>
<proteinExistence type="predicted"/>
<organism evidence="3 4">
    <name type="scientific">Chryseobacterium carnipullorum</name>
    <dbReference type="NCBI Taxonomy" id="1124835"/>
    <lineage>
        <taxon>Bacteria</taxon>
        <taxon>Pseudomonadati</taxon>
        <taxon>Bacteroidota</taxon>
        <taxon>Flavobacteriia</taxon>
        <taxon>Flavobacteriales</taxon>
        <taxon>Weeksellaceae</taxon>
        <taxon>Chryseobacterium group</taxon>
        <taxon>Chryseobacterium</taxon>
    </lineage>
</organism>
<evidence type="ECO:0000313" key="3">
    <source>
        <dbReference type="EMBL" id="STC95153.1"/>
    </source>
</evidence>
<dbReference type="EMBL" id="UFVQ01000003">
    <property type="protein sequence ID" value="STC95153.1"/>
    <property type="molecule type" value="Genomic_DNA"/>
</dbReference>
<sequence>MIPVVIAMGAATKQDYSPLAENLRFSCALPHHIAKKNIAPLRWSNDKKYKKLSAVLSFFGFIVLRWFFLLWI</sequence>
<gene>
    <name evidence="2" type="ORF">EG346_16380</name>
    <name evidence="3" type="ORF">NCTC13533_01804</name>
</gene>
<reference evidence="3 4" key="1">
    <citation type="submission" date="2018-06" db="EMBL/GenBank/DDBJ databases">
        <authorList>
            <consortium name="Pathogen Informatics"/>
            <person name="Doyle S."/>
        </authorList>
    </citation>
    <scope>NUCLEOTIDE SEQUENCE [LARGE SCALE GENOMIC DNA]</scope>
    <source>
        <strain evidence="3 4">NCTC13533</strain>
    </source>
</reference>
<dbReference type="AlphaFoldDB" id="A0A376DT84"/>
<accession>A0A3G6N9A3</accession>
<evidence type="ECO:0000313" key="5">
    <source>
        <dbReference type="Proteomes" id="UP000273270"/>
    </source>
</evidence>
<reference evidence="2" key="3">
    <citation type="submission" date="2018-11" db="EMBL/GenBank/DDBJ databases">
        <title>Proposal to divide the Flavobacteriaceae and reorganize its genera based on Amino Acid Identity values calculated from whole genome sequences.</title>
        <authorList>
            <person name="Nicholson A.C."/>
            <person name="Gulvik C.A."/>
            <person name="Whitney A.M."/>
            <person name="Humrighouse B.W."/>
            <person name="Bell M."/>
            <person name="Holmes B."/>
            <person name="Steigerwalt A."/>
            <person name="Villarma A."/>
            <person name="Sheth M."/>
            <person name="Batra D."/>
            <person name="Pryor J."/>
            <person name="Bernardet J.-F."/>
            <person name="Hugo C."/>
            <person name="Kampfer P."/>
            <person name="Newman J."/>
            <person name="Mcquiston J.R."/>
        </authorList>
    </citation>
    <scope>NUCLEOTIDE SEQUENCE [LARGE SCALE GENOMIC DNA]</scope>
    <source>
        <strain evidence="2">G0188</strain>
    </source>
</reference>
<reference evidence="5" key="2">
    <citation type="submission" date="2018-11" db="EMBL/GenBank/DDBJ databases">
        <title>Proposal to divide the Flavobacteriaceae and reorganize its genera based on Amino Acid Identity values calculated from whole genome sequences.</title>
        <authorList>
            <person name="Nicholson A.C."/>
            <person name="Gulvik C.A."/>
            <person name="Whitney A.M."/>
            <person name="Humrighouse B.W."/>
            <person name="Bell M."/>
            <person name="Holmes B."/>
            <person name="Steigerwalt A.G."/>
            <person name="Villarma A."/>
            <person name="Sheth M."/>
            <person name="Batra D."/>
            <person name="Pryor J."/>
            <person name="Bernardet J.-F."/>
            <person name="Hugo C."/>
            <person name="Kampfer P."/>
            <person name="Newman J."/>
            <person name="McQuiston J.R."/>
        </authorList>
    </citation>
    <scope>NUCLEOTIDE SEQUENCE [LARGE SCALE GENOMIC DNA]</scope>
    <source>
        <strain evidence="5">G0188</strain>
    </source>
</reference>
<dbReference type="KEGG" id="ccau:EG346_16380"/>
<name>A0A376DT84_CHRCU</name>
<dbReference type="Proteomes" id="UP000273270">
    <property type="component" value="Chromosome"/>
</dbReference>
<evidence type="ECO:0000313" key="2">
    <source>
        <dbReference type="EMBL" id="AZA49659.1"/>
    </source>
</evidence>
<dbReference type="EMBL" id="CP033920">
    <property type="protein sequence ID" value="AZA49659.1"/>
    <property type="molecule type" value="Genomic_DNA"/>
</dbReference>
<accession>A0A376DT84</accession>
<keyword evidence="1" id="KW-0472">Membrane</keyword>